<evidence type="ECO:0000313" key="2">
    <source>
        <dbReference type="EMBL" id="OAG32042.1"/>
    </source>
</evidence>
<protein>
    <submittedName>
        <fullName evidence="2">Uncharacterized protein</fullName>
    </submittedName>
</protein>
<proteinExistence type="predicted"/>
<dbReference type="Proteomes" id="UP000185944">
    <property type="component" value="Unassembled WGS sequence"/>
</dbReference>
<gene>
    <name evidence="2" type="ORF">NEDG_00517</name>
</gene>
<keyword evidence="1" id="KW-0472">Membrane</keyword>
<dbReference type="GeneID" id="93646867"/>
<dbReference type="VEuPathDB" id="MicrosporidiaDB:NEDG_00517"/>
<organism evidence="2 3">
    <name type="scientific">Nematocida displodere</name>
    <dbReference type="NCBI Taxonomy" id="1805483"/>
    <lineage>
        <taxon>Eukaryota</taxon>
        <taxon>Fungi</taxon>
        <taxon>Fungi incertae sedis</taxon>
        <taxon>Microsporidia</taxon>
        <taxon>Nematocida</taxon>
    </lineage>
</organism>
<evidence type="ECO:0000313" key="3">
    <source>
        <dbReference type="Proteomes" id="UP000185944"/>
    </source>
</evidence>
<dbReference type="RefSeq" id="XP_067545643.1">
    <property type="nucleotide sequence ID" value="XM_067687935.1"/>
</dbReference>
<dbReference type="AlphaFoldDB" id="A0A177ELR0"/>
<feature type="transmembrane region" description="Helical" evidence="1">
    <location>
        <begin position="6"/>
        <end position="25"/>
    </location>
</feature>
<evidence type="ECO:0000256" key="1">
    <source>
        <dbReference type="SAM" id="Phobius"/>
    </source>
</evidence>
<keyword evidence="3" id="KW-1185">Reference proteome</keyword>
<reference evidence="2 3" key="1">
    <citation type="submission" date="2016-02" db="EMBL/GenBank/DDBJ databases">
        <title>Discovery of a natural microsporidian pathogen with a broad tissue tropism in Caenorhabditis elegans.</title>
        <authorList>
            <person name="Luallen R.J."/>
            <person name="Reinke A.W."/>
            <person name="Tong L."/>
            <person name="Botts M.R."/>
            <person name="Felix M.-A."/>
            <person name="Troemel E.R."/>
        </authorList>
    </citation>
    <scope>NUCLEOTIDE SEQUENCE [LARGE SCALE GENOMIC DNA]</scope>
    <source>
        <strain evidence="2 3">JUm2807</strain>
    </source>
</reference>
<name>A0A177ELR0_9MICR</name>
<dbReference type="EMBL" id="LTDL01000014">
    <property type="protein sequence ID" value="OAG32042.1"/>
    <property type="molecule type" value="Genomic_DNA"/>
</dbReference>
<comment type="caution">
    <text evidence="2">The sequence shown here is derived from an EMBL/GenBank/DDBJ whole genome shotgun (WGS) entry which is preliminary data.</text>
</comment>
<sequence>MVSLKLLFGLGATMAGVIYWSFLLMKNSGNLLPRTEHTDPTIAFLKKISLEVETSRLFWNKQLMKQQHIFINLTVKHIGLEDIPEQLEPGIELEGVFLIGESGSDSLSNGTEKKICKILRALKGVPVKILSIKNCNNEEQTFSIPCERTPLSISTIVSLECISPAFLEWFGAALDFGKCLPGLDLEIFDCGIESVKCLNGLGFKSLSTLCLRKMEKLKSLDCPALIEACNNNLLTLWSLSNPLEIPETVALAIAEKKWKEINIDLMIWNTICQMVKREISVSKELFLNVTSLKELGADASQWKTGDIGAKSVEIYDSTEETLLRKEFVELAMQWVYENVETVVKVHILPLLIHKQTDPELEIKRLEDILPEIASLPNLVVLKINQRVRVSS</sequence>
<keyword evidence="1" id="KW-0812">Transmembrane</keyword>
<accession>A0A177ELR0</accession>
<keyword evidence="1" id="KW-1133">Transmembrane helix</keyword>